<dbReference type="GO" id="GO:0005789">
    <property type="term" value="C:endoplasmic reticulum membrane"/>
    <property type="evidence" value="ECO:0007669"/>
    <property type="project" value="UniProtKB-SubCell"/>
</dbReference>
<dbReference type="Pfam" id="PF00487">
    <property type="entry name" value="FA_desaturase"/>
    <property type="match status" value="1"/>
</dbReference>
<dbReference type="Pfam" id="PF00173">
    <property type="entry name" value="Cyt-b5"/>
    <property type="match status" value="1"/>
</dbReference>
<feature type="transmembrane region" description="Helical" evidence="7">
    <location>
        <begin position="302"/>
        <end position="325"/>
    </location>
</feature>
<dbReference type="Proteomes" id="UP000013456">
    <property type="component" value="Chromosome 14"/>
</dbReference>
<feature type="transmembrane region" description="Helical" evidence="7">
    <location>
        <begin position="263"/>
        <end position="282"/>
    </location>
</feature>
<keyword evidence="3" id="KW-0444">Lipid biosynthesis</keyword>
<feature type="transmembrane region" description="Helical" evidence="7">
    <location>
        <begin position="148"/>
        <end position="169"/>
    </location>
</feature>
<proteinExistence type="predicted"/>
<dbReference type="EMBL" id="CM001266">
    <property type="protein sequence ID" value="EHH22894.1"/>
    <property type="molecule type" value="Genomic_DNA"/>
</dbReference>
<dbReference type="GO" id="GO:0006636">
    <property type="term" value="P:unsaturated fatty acid biosynthetic process"/>
    <property type="evidence" value="ECO:0007669"/>
    <property type="project" value="UniProtKB-UniPathway"/>
</dbReference>
<keyword evidence="7" id="KW-1133">Transmembrane helix</keyword>
<dbReference type="CDD" id="cd03506">
    <property type="entry name" value="Delta6-FADS-like"/>
    <property type="match status" value="1"/>
</dbReference>
<dbReference type="InterPro" id="IPR005804">
    <property type="entry name" value="FA_desaturase_dom"/>
</dbReference>
<dbReference type="PANTHER" id="PTHR19353:SF22">
    <property type="entry name" value="FATTY ACID DESATURASE 2-LIKE PROTEIN FADS2B-RELATED"/>
    <property type="match status" value="1"/>
</dbReference>
<sequence length="443" mass="52530">YAKQEANGKCSVPRKSLNMYTWQEIQRHNQEADQWLVINRKVYNVSSWADRHPGGRRVLNHYAGEDATDVFRAMHPEPDIVQLYLKPLLIGELAPGEHSQERHKNSQLVKDFQELRRIIESMNMFHANLGFFFLHFAQILMLEMLAWLILYHFGSGWPVTIFISFLLTISQAQSSFLQHDVGHLSIFKKSKWNHVMHKFVMCHLKGLSANWWNYRHFQHHVKPNIYPKDPDIDMGPLFLLGDSQPVKYGKKKIKYINYEKQHLYFYMVGLPLLMPVYFNLQSMQVMYLRRYWVDIAWVSSFYIRYFITFGPYYGIFGTVLLIYLVKFLESPWIAYVTQMSHIPMRMSTEENRDWLSTQVLATCNIEQSFFNDWFTGHLNFQIEHHLFPTMPRHNYHKVAPLVRSLCAKHGLQYVNKPMLRAFGDIVRALKKSAALWVDAYYET</sequence>
<evidence type="ECO:0000256" key="5">
    <source>
        <dbReference type="ARBA" id="ARBA00023098"/>
    </source>
</evidence>
<evidence type="ECO:0000256" key="4">
    <source>
        <dbReference type="ARBA" id="ARBA00022832"/>
    </source>
</evidence>
<keyword evidence="7" id="KW-0812">Transmembrane</keyword>
<keyword evidence="6" id="KW-0275">Fatty acid biosynthesis</keyword>
<dbReference type="InterPro" id="IPR001199">
    <property type="entry name" value="Cyt_B5-like_heme/steroid-bd"/>
</dbReference>
<dbReference type="UniPathway" id="UPA00658"/>
<comment type="subcellular location">
    <subcellularLocation>
        <location evidence="1">Endoplasmic reticulum membrane</location>
        <topology evidence="1">Multi-pass membrane protein</topology>
    </subcellularLocation>
</comment>
<evidence type="ECO:0000256" key="1">
    <source>
        <dbReference type="ARBA" id="ARBA00004477"/>
    </source>
</evidence>
<keyword evidence="7" id="KW-0472">Membrane</keyword>
<feature type="non-terminal residue" evidence="9">
    <location>
        <position position="443"/>
    </location>
</feature>
<dbReference type="SUPFAM" id="SSF55856">
    <property type="entry name" value="Cytochrome b5-like heme/steroid binding domain"/>
    <property type="match status" value="1"/>
</dbReference>
<dbReference type="GO" id="GO:0016491">
    <property type="term" value="F:oxidoreductase activity"/>
    <property type="evidence" value="ECO:0007669"/>
    <property type="project" value="InterPro"/>
</dbReference>
<dbReference type="PANTHER" id="PTHR19353">
    <property type="entry name" value="FATTY ACID DESATURASE 2"/>
    <property type="match status" value="1"/>
</dbReference>
<dbReference type="InterPro" id="IPR036400">
    <property type="entry name" value="Cyt_B5-like_heme/steroid_sf"/>
</dbReference>
<evidence type="ECO:0000256" key="2">
    <source>
        <dbReference type="ARBA" id="ARBA00005105"/>
    </source>
</evidence>
<evidence type="ECO:0000256" key="7">
    <source>
        <dbReference type="SAM" id="Phobius"/>
    </source>
</evidence>
<dbReference type="Gene3D" id="3.10.120.10">
    <property type="entry name" value="Cytochrome b5-like heme/steroid binding domain"/>
    <property type="match status" value="1"/>
</dbReference>
<dbReference type="SMART" id="SM01117">
    <property type="entry name" value="Cyt-b5"/>
    <property type="match status" value="1"/>
</dbReference>
<comment type="pathway">
    <text evidence="2">Lipid metabolism; polyunsaturated fatty acid biosynthesis.</text>
</comment>
<name>G7NDB6_MACMU</name>
<accession>G7NDB6</accession>
<feature type="transmembrane region" description="Helical" evidence="7">
    <location>
        <begin position="125"/>
        <end position="142"/>
    </location>
</feature>
<organism evidence="9">
    <name type="scientific">Macaca mulatta</name>
    <name type="common">Rhesus macaque</name>
    <dbReference type="NCBI Taxonomy" id="9544"/>
    <lineage>
        <taxon>Eukaryota</taxon>
        <taxon>Metazoa</taxon>
        <taxon>Chordata</taxon>
        <taxon>Craniata</taxon>
        <taxon>Vertebrata</taxon>
        <taxon>Euteleostomi</taxon>
        <taxon>Mammalia</taxon>
        <taxon>Eutheria</taxon>
        <taxon>Euarchontoglires</taxon>
        <taxon>Primates</taxon>
        <taxon>Haplorrhini</taxon>
        <taxon>Catarrhini</taxon>
        <taxon>Cercopithecidae</taxon>
        <taxon>Cercopithecinae</taxon>
        <taxon>Macaca</taxon>
    </lineage>
</organism>
<dbReference type="AlphaFoldDB" id="G7NDB6"/>
<evidence type="ECO:0000313" key="9">
    <source>
        <dbReference type="EMBL" id="EHH22894.1"/>
    </source>
</evidence>
<keyword evidence="5" id="KW-0443">Lipid metabolism</keyword>
<reference evidence="9" key="1">
    <citation type="journal article" date="2011" name="Nat. Biotechnol.">
        <title>Genome sequencing and comparison of two nonhuman primate animal models, the cynomolgus and Chinese rhesus macaques.</title>
        <authorList>
            <person name="Yan G."/>
            <person name="Zhang G."/>
            <person name="Fang X."/>
            <person name="Zhang Y."/>
            <person name="Li C."/>
            <person name="Ling F."/>
            <person name="Cooper D.N."/>
            <person name="Li Q."/>
            <person name="Li Y."/>
            <person name="van Gool A.J."/>
            <person name="Du H."/>
            <person name="Chen J."/>
            <person name="Chen R."/>
            <person name="Zhang P."/>
            <person name="Huang Z."/>
            <person name="Thompson J.R."/>
            <person name="Meng Y."/>
            <person name="Bai Y."/>
            <person name="Wang J."/>
            <person name="Zhuo M."/>
            <person name="Wang T."/>
            <person name="Huang Y."/>
            <person name="Wei L."/>
            <person name="Li J."/>
            <person name="Wang Z."/>
            <person name="Hu H."/>
            <person name="Yang P."/>
            <person name="Le L."/>
            <person name="Stenson P.D."/>
            <person name="Li B."/>
            <person name="Liu X."/>
            <person name="Ball E.V."/>
            <person name="An N."/>
            <person name="Huang Q."/>
            <person name="Zhang Y."/>
            <person name="Fan W."/>
            <person name="Zhang X."/>
            <person name="Li Y."/>
            <person name="Wang W."/>
            <person name="Katze M.G."/>
            <person name="Su B."/>
            <person name="Nielsen R."/>
            <person name="Yang H."/>
            <person name="Wang J."/>
            <person name="Wang X."/>
            <person name="Wang J."/>
        </authorList>
    </citation>
    <scope>NUCLEOTIDE SEQUENCE [LARGE SCALE GENOMIC DNA]</scope>
    <source>
        <strain evidence="9">CR-5</strain>
    </source>
</reference>
<gene>
    <name evidence="9" type="ORF">EGK_06236</name>
</gene>
<feature type="domain" description="Cytochrome b5 heme-binding" evidence="8">
    <location>
        <begin position="17"/>
        <end position="94"/>
    </location>
</feature>
<feature type="non-terminal residue" evidence="9">
    <location>
        <position position="1"/>
    </location>
</feature>
<evidence type="ECO:0000256" key="6">
    <source>
        <dbReference type="ARBA" id="ARBA00023160"/>
    </source>
</evidence>
<evidence type="ECO:0000256" key="3">
    <source>
        <dbReference type="ARBA" id="ARBA00022516"/>
    </source>
</evidence>
<dbReference type="PIRSF" id="PIRSF015921">
    <property type="entry name" value="FA_sphinglp_des"/>
    <property type="match status" value="1"/>
</dbReference>
<protein>
    <recommendedName>
        <fullName evidence="8">Cytochrome b5 heme-binding domain-containing protein</fullName>
    </recommendedName>
</protein>
<evidence type="ECO:0000259" key="8">
    <source>
        <dbReference type="PROSITE" id="PS50255"/>
    </source>
</evidence>
<keyword evidence="4" id="KW-0276">Fatty acid metabolism</keyword>
<dbReference type="InterPro" id="IPR012171">
    <property type="entry name" value="Fatty_acid_desaturase"/>
</dbReference>
<dbReference type="PROSITE" id="PS50255">
    <property type="entry name" value="CYTOCHROME_B5_2"/>
    <property type="match status" value="1"/>
</dbReference>